<protein>
    <submittedName>
        <fullName evidence="1">Rhoptry protein rop9</fullName>
    </submittedName>
</protein>
<name>A0A2C6KDW4_9APIC</name>
<dbReference type="Proteomes" id="UP000221165">
    <property type="component" value="Unassembled WGS sequence"/>
</dbReference>
<dbReference type="OrthoDB" id="10054414at2759"/>
<sequence>MPEGSLRHKKFPLYRFSVLQRTVCFAVPLLFVLSPLSCSSNERLPGSPPATGDSPNGEEASFFSDAFRALRASLARSLPHFGTVNETSEAPLRSRRAPTSLPGLRSLHHQNHPSTIALSSEQGDSGTVDAKAKDRLLDWLAKHFAALEFHGAKTMAPVRKHPCLQQLSKDVEAIKHHGLKGEEAAKAFVDALQRCGVQVVATDYDRTLISLHSGGRALSTNLAILQALAPDFQYLGEEIKRRNMPLVVVTFSDWHDAAHKDGRLAAESLVLATLKESKARFGVDAVYGFYPAYYTEPEEFQPLGLKAPMSMDKLYHIGRASQLTGVPPENIVLIDDDLSNCLSFFKKGGLAVHVKGDGFAFDNVRVITSSSLLQ</sequence>
<dbReference type="EMBL" id="MIGC01001778">
    <property type="protein sequence ID" value="PHJ22211.1"/>
    <property type="molecule type" value="Genomic_DNA"/>
</dbReference>
<dbReference type="RefSeq" id="XP_067923888.1">
    <property type="nucleotide sequence ID" value="XM_068064137.1"/>
</dbReference>
<reference evidence="1 2" key="1">
    <citation type="journal article" date="2017" name="Int. J. Parasitol.">
        <title>The genome of the protozoan parasite Cystoisospora suis and a reverse vaccinology approach to identify vaccine candidates.</title>
        <authorList>
            <person name="Palmieri N."/>
            <person name="Shrestha A."/>
            <person name="Ruttkowski B."/>
            <person name="Beck T."/>
            <person name="Vogl C."/>
            <person name="Tomley F."/>
            <person name="Blake D.P."/>
            <person name="Joachim A."/>
        </authorList>
    </citation>
    <scope>NUCLEOTIDE SEQUENCE [LARGE SCALE GENOMIC DNA]</scope>
    <source>
        <strain evidence="1 2">Wien I</strain>
    </source>
</reference>
<dbReference type="GeneID" id="94427348"/>
<dbReference type="SUPFAM" id="SSF56784">
    <property type="entry name" value="HAD-like"/>
    <property type="match status" value="1"/>
</dbReference>
<organism evidence="1 2">
    <name type="scientific">Cystoisospora suis</name>
    <dbReference type="NCBI Taxonomy" id="483139"/>
    <lineage>
        <taxon>Eukaryota</taxon>
        <taxon>Sar</taxon>
        <taxon>Alveolata</taxon>
        <taxon>Apicomplexa</taxon>
        <taxon>Conoidasida</taxon>
        <taxon>Coccidia</taxon>
        <taxon>Eucoccidiorida</taxon>
        <taxon>Eimeriorina</taxon>
        <taxon>Sarcocystidae</taxon>
        <taxon>Cystoisospora</taxon>
    </lineage>
</organism>
<keyword evidence="2" id="KW-1185">Reference proteome</keyword>
<evidence type="ECO:0000313" key="2">
    <source>
        <dbReference type="Proteomes" id="UP000221165"/>
    </source>
</evidence>
<accession>A0A2C6KDW4</accession>
<evidence type="ECO:0000313" key="1">
    <source>
        <dbReference type="EMBL" id="PHJ22211.1"/>
    </source>
</evidence>
<dbReference type="AlphaFoldDB" id="A0A2C6KDW4"/>
<comment type="caution">
    <text evidence="1">The sequence shown here is derived from an EMBL/GenBank/DDBJ whole genome shotgun (WGS) entry which is preliminary data.</text>
</comment>
<dbReference type="VEuPathDB" id="ToxoDB:CSUI_003942"/>
<gene>
    <name evidence="1" type="ORF">CSUI_003942</name>
</gene>
<proteinExistence type="predicted"/>
<dbReference type="InterPro" id="IPR036412">
    <property type="entry name" value="HAD-like_sf"/>
</dbReference>